<dbReference type="OrthoDB" id="9799101at2"/>
<comment type="subunit">
    <text evidence="6">Part of the FGAM synthase complex composed of 1 PurL, 1 PurQ and 2 PurS subunits.</text>
</comment>
<organism evidence="7 8">
    <name type="scientific">Leptospira kemamanensis</name>
    <dbReference type="NCBI Taxonomy" id="2484942"/>
    <lineage>
        <taxon>Bacteria</taxon>
        <taxon>Pseudomonadati</taxon>
        <taxon>Spirochaetota</taxon>
        <taxon>Spirochaetia</taxon>
        <taxon>Leptospirales</taxon>
        <taxon>Leptospiraceae</taxon>
        <taxon>Leptospira</taxon>
    </lineage>
</organism>
<keyword evidence="8" id="KW-1185">Reference proteome</keyword>
<dbReference type="EMBL" id="RQGG01000005">
    <property type="protein sequence ID" value="TGL56769.1"/>
    <property type="molecule type" value="Genomic_DNA"/>
</dbReference>
<evidence type="ECO:0000256" key="4">
    <source>
        <dbReference type="ARBA" id="ARBA00022755"/>
    </source>
</evidence>
<keyword evidence="4 6" id="KW-0658">Purine biosynthesis</keyword>
<dbReference type="SUPFAM" id="SSF82697">
    <property type="entry name" value="PurS-like"/>
    <property type="match status" value="1"/>
</dbReference>
<evidence type="ECO:0000313" key="8">
    <source>
        <dbReference type="Proteomes" id="UP000297609"/>
    </source>
</evidence>
<comment type="caution">
    <text evidence="7">The sequence shown here is derived from an EMBL/GenBank/DDBJ whole genome shotgun (WGS) entry which is preliminary data.</text>
</comment>
<reference evidence="7" key="1">
    <citation type="journal article" date="2019" name="PLoS Negl. Trop. Dis.">
        <title>Revisiting the worldwide diversity of Leptospira species in the environment.</title>
        <authorList>
            <person name="Vincent A.T."/>
            <person name="Schiettekatte O."/>
            <person name="Bourhy P."/>
            <person name="Veyrier F.J."/>
            <person name="Picardeau M."/>
        </authorList>
    </citation>
    <scope>NUCLEOTIDE SEQUENCE [LARGE SCALE GENOMIC DNA]</scope>
    <source>
        <strain evidence="7">201702454</strain>
    </source>
</reference>
<accession>A0A4R9JV98</accession>
<dbReference type="PANTHER" id="PTHR34696:SF1">
    <property type="entry name" value="PHOSPHORIBOSYLFORMYLGLYCINAMIDINE SYNTHASE SUBUNIT PURS"/>
    <property type="match status" value="1"/>
</dbReference>
<dbReference type="EC" id="6.3.5.3" evidence="6"/>
<dbReference type="RefSeq" id="WP_135617256.1">
    <property type="nucleotide sequence ID" value="NZ_RQGG01000005.1"/>
</dbReference>
<dbReference type="Pfam" id="PF02700">
    <property type="entry name" value="PurS"/>
    <property type="match status" value="1"/>
</dbReference>
<dbReference type="Gene3D" id="3.30.1280.10">
    <property type="entry name" value="Phosphoribosylformylglycinamidine synthase subunit PurS"/>
    <property type="match status" value="1"/>
</dbReference>
<dbReference type="GO" id="GO:0005524">
    <property type="term" value="F:ATP binding"/>
    <property type="evidence" value="ECO:0007669"/>
    <property type="project" value="UniProtKB-UniRule"/>
</dbReference>
<dbReference type="NCBIfam" id="TIGR00302">
    <property type="entry name" value="phosphoribosylformylglycinamidine synthase subunit PurS"/>
    <property type="match status" value="1"/>
</dbReference>
<evidence type="ECO:0000256" key="2">
    <source>
        <dbReference type="ARBA" id="ARBA00022598"/>
    </source>
</evidence>
<keyword evidence="5 6" id="KW-0067">ATP-binding</keyword>
<dbReference type="GO" id="GO:0005737">
    <property type="term" value="C:cytoplasm"/>
    <property type="evidence" value="ECO:0007669"/>
    <property type="project" value="UniProtKB-SubCell"/>
</dbReference>
<comment type="function">
    <text evidence="6">Part of the phosphoribosylformylglycinamidine synthase complex involved in the purines biosynthetic pathway. Catalyzes the ATP-dependent conversion of formylglycinamide ribonucleotide (FGAR) and glutamine to yield formylglycinamidine ribonucleotide (FGAM) and glutamate. The FGAM synthase complex is composed of three subunits. PurQ produces an ammonia molecule by converting glutamine to glutamate. PurL transfers the ammonia molecule to FGAR to form FGAM in an ATP-dependent manner. PurS interacts with PurQ and PurL and is thought to assist in the transfer of the ammonia molecule from PurQ to PurL.</text>
</comment>
<comment type="subcellular location">
    <subcellularLocation>
        <location evidence="6">Cytoplasm</location>
    </subcellularLocation>
</comment>
<dbReference type="NCBIfam" id="NF004630">
    <property type="entry name" value="PRK05974.1"/>
    <property type="match status" value="1"/>
</dbReference>
<proteinExistence type="inferred from homology"/>
<dbReference type="InterPro" id="IPR036604">
    <property type="entry name" value="PurS-like_sf"/>
</dbReference>
<sequence length="82" mass="9233">MFVAKINVTLKESVLDPQGQTVLRTLQDQGRTQVQDLRVGKYIEIKLNASSLQEAEKVAKEICESVLVNQVIETYKLVVESQ</sequence>
<dbReference type="HAMAP" id="MF_01926">
    <property type="entry name" value="PurS"/>
    <property type="match status" value="1"/>
</dbReference>
<dbReference type="AlphaFoldDB" id="A0A4R9JV98"/>
<protein>
    <recommendedName>
        <fullName evidence="6">Phosphoribosylformylglycinamidine synthase subunit PurS</fullName>
        <shortName evidence="6">FGAM synthase</shortName>
        <ecNumber evidence="6">6.3.5.3</ecNumber>
    </recommendedName>
    <alternativeName>
        <fullName evidence="6">Formylglycinamide ribonucleotide amidotransferase subunit III</fullName>
        <shortName evidence="6">FGAR amidotransferase III</shortName>
        <shortName evidence="6">FGAR-AT III</shortName>
    </alternativeName>
    <alternativeName>
        <fullName evidence="6">Phosphoribosylformylglycinamidine synthase subunit III</fullName>
    </alternativeName>
</protein>
<comment type="catalytic activity">
    <reaction evidence="6">
        <text>N(2)-formyl-N(1)-(5-phospho-beta-D-ribosyl)glycinamide + L-glutamine + ATP + H2O = 2-formamido-N(1)-(5-O-phospho-beta-D-ribosyl)acetamidine + L-glutamate + ADP + phosphate + H(+)</text>
        <dbReference type="Rhea" id="RHEA:17129"/>
        <dbReference type="ChEBI" id="CHEBI:15377"/>
        <dbReference type="ChEBI" id="CHEBI:15378"/>
        <dbReference type="ChEBI" id="CHEBI:29985"/>
        <dbReference type="ChEBI" id="CHEBI:30616"/>
        <dbReference type="ChEBI" id="CHEBI:43474"/>
        <dbReference type="ChEBI" id="CHEBI:58359"/>
        <dbReference type="ChEBI" id="CHEBI:147286"/>
        <dbReference type="ChEBI" id="CHEBI:147287"/>
        <dbReference type="ChEBI" id="CHEBI:456216"/>
        <dbReference type="EC" id="6.3.5.3"/>
    </reaction>
</comment>
<comment type="pathway">
    <text evidence="6">Purine metabolism; IMP biosynthesis via de novo pathway; 5-amino-1-(5-phospho-D-ribosyl)imidazole from N(2)-formyl-N(1)-(5-phospho-D-ribosyl)glycinamide: step 1/2.</text>
</comment>
<dbReference type="InterPro" id="IPR003850">
    <property type="entry name" value="PurS"/>
</dbReference>
<dbReference type="UniPathway" id="UPA00074">
    <property type="reaction ID" value="UER00128"/>
</dbReference>
<gene>
    <name evidence="6 7" type="primary">purS</name>
    <name evidence="7" type="ORF">EHQ59_00635</name>
</gene>
<comment type="similarity">
    <text evidence="6">Belongs to the PurS family.</text>
</comment>
<evidence type="ECO:0000256" key="3">
    <source>
        <dbReference type="ARBA" id="ARBA00022741"/>
    </source>
</evidence>
<evidence type="ECO:0000256" key="6">
    <source>
        <dbReference type="HAMAP-Rule" id="MF_01926"/>
    </source>
</evidence>
<evidence type="ECO:0000313" key="7">
    <source>
        <dbReference type="EMBL" id="TGL56769.1"/>
    </source>
</evidence>
<keyword evidence="3 6" id="KW-0547">Nucleotide-binding</keyword>
<keyword evidence="1 6" id="KW-0963">Cytoplasm</keyword>
<dbReference type="Proteomes" id="UP000297609">
    <property type="component" value="Unassembled WGS sequence"/>
</dbReference>
<dbReference type="GO" id="GO:0006189">
    <property type="term" value="P:'de novo' IMP biosynthetic process"/>
    <property type="evidence" value="ECO:0007669"/>
    <property type="project" value="UniProtKB-UniRule"/>
</dbReference>
<name>A0A4R9JV98_9LEPT</name>
<dbReference type="GO" id="GO:0004642">
    <property type="term" value="F:phosphoribosylformylglycinamidine synthase activity"/>
    <property type="evidence" value="ECO:0007669"/>
    <property type="project" value="UniProtKB-UniRule"/>
</dbReference>
<keyword evidence="2 6" id="KW-0436">Ligase</keyword>
<evidence type="ECO:0000256" key="5">
    <source>
        <dbReference type="ARBA" id="ARBA00022840"/>
    </source>
</evidence>
<evidence type="ECO:0000256" key="1">
    <source>
        <dbReference type="ARBA" id="ARBA00022490"/>
    </source>
</evidence>
<dbReference type="PANTHER" id="PTHR34696">
    <property type="entry name" value="PHOSPHORIBOSYLFORMYLGLYCINAMIDINE SYNTHASE SUBUNIT PURS"/>
    <property type="match status" value="1"/>
</dbReference>